<evidence type="ECO:0000313" key="3">
    <source>
        <dbReference type="EMBL" id="SES25780.1"/>
    </source>
</evidence>
<dbReference type="InterPro" id="IPR049492">
    <property type="entry name" value="BD-FAE-like_dom"/>
</dbReference>
<dbReference type="Gene3D" id="3.40.50.1820">
    <property type="entry name" value="alpha/beta hydrolase"/>
    <property type="match status" value="1"/>
</dbReference>
<dbReference type="InterPro" id="IPR029058">
    <property type="entry name" value="AB_hydrolase_fold"/>
</dbReference>
<dbReference type="eggNOG" id="COG0657">
    <property type="taxonomic scope" value="Bacteria"/>
</dbReference>
<evidence type="ECO:0000256" key="1">
    <source>
        <dbReference type="ARBA" id="ARBA00022801"/>
    </source>
</evidence>
<dbReference type="InterPro" id="IPR050300">
    <property type="entry name" value="GDXG_lipolytic_enzyme"/>
</dbReference>
<sequence>MSKASDFIRENFAKGDAARDAGLTIPEDVIRYSDIKYGDKGQHPEWQLLDVYRPVDFPEDKKLPVIVVIHGGGWVYGDKEVYKYYSASLARRGFAVVCYSYRLAPEYTFPASLEDSCAVINWIVDNADKYGFDLDNIFGVGDSAGGTLIGITAAFLTNKEYADKFDFTASDKFRFKGIAFNCAAFEIKSVKEADENMGSLMDDLFGKKVTDDDLEVMNAGNYITSAYPPSFLMSATGDFLKDELPKMAEVMIRNSVPFTCKYYTSPNGELGHVFHCNMRLPEAVKCNDDEAQFFKSLM</sequence>
<proteinExistence type="predicted"/>
<reference evidence="3 4" key="1">
    <citation type="submission" date="2016-10" db="EMBL/GenBank/DDBJ databases">
        <authorList>
            <person name="de Groot N.N."/>
        </authorList>
    </citation>
    <scope>NUCLEOTIDE SEQUENCE [LARGE SCALE GENOMIC DNA]</scope>
    <source>
        <strain evidence="3 4">AR40</strain>
    </source>
</reference>
<dbReference type="GO" id="GO:0016787">
    <property type="term" value="F:hydrolase activity"/>
    <property type="evidence" value="ECO:0007669"/>
    <property type="project" value="UniProtKB-KW"/>
</dbReference>
<dbReference type="Proteomes" id="UP000182584">
    <property type="component" value="Unassembled WGS sequence"/>
</dbReference>
<dbReference type="AlphaFoldDB" id="A0A1H9VVG2"/>
<gene>
    <name evidence="3" type="ORF">SAMN04487884_12545</name>
</gene>
<keyword evidence="1" id="KW-0378">Hydrolase</keyword>
<dbReference type="EMBL" id="FOGJ01000025">
    <property type="protein sequence ID" value="SES25780.1"/>
    <property type="molecule type" value="Genomic_DNA"/>
</dbReference>
<dbReference type="Pfam" id="PF20434">
    <property type="entry name" value="BD-FAE"/>
    <property type="match status" value="1"/>
</dbReference>
<dbReference type="PANTHER" id="PTHR48081">
    <property type="entry name" value="AB HYDROLASE SUPERFAMILY PROTEIN C4A8.06C"/>
    <property type="match status" value="1"/>
</dbReference>
<dbReference type="SUPFAM" id="SSF53474">
    <property type="entry name" value="alpha/beta-Hydrolases"/>
    <property type="match status" value="1"/>
</dbReference>
<dbReference type="RefSeq" id="WP_074757965.1">
    <property type="nucleotide sequence ID" value="NZ_FOGJ01000025.1"/>
</dbReference>
<accession>A0A1H9VVG2</accession>
<evidence type="ECO:0000259" key="2">
    <source>
        <dbReference type="Pfam" id="PF20434"/>
    </source>
</evidence>
<feature type="domain" description="BD-FAE-like" evidence="2">
    <location>
        <begin position="49"/>
        <end position="238"/>
    </location>
</feature>
<protein>
    <submittedName>
        <fullName evidence="3">Acetyl esterase/lipase</fullName>
    </submittedName>
</protein>
<dbReference type="OrthoDB" id="24847at2"/>
<name>A0A1H9VVG2_BUTFI</name>
<evidence type="ECO:0000313" key="4">
    <source>
        <dbReference type="Proteomes" id="UP000182584"/>
    </source>
</evidence>
<organism evidence="3 4">
    <name type="scientific">Butyrivibrio fibrisolvens</name>
    <dbReference type="NCBI Taxonomy" id="831"/>
    <lineage>
        <taxon>Bacteria</taxon>
        <taxon>Bacillati</taxon>
        <taxon>Bacillota</taxon>
        <taxon>Clostridia</taxon>
        <taxon>Lachnospirales</taxon>
        <taxon>Lachnospiraceae</taxon>
        <taxon>Butyrivibrio</taxon>
    </lineage>
</organism>